<dbReference type="Proteomes" id="UP000887569">
    <property type="component" value="Unplaced"/>
</dbReference>
<dbReference type="WBParaSite" id="PgR014X_g026_t01">
    <property type="protein sequence ID" value="PgR014X_g026_t01"/>
    <property type="gene ID" value="PgR014X_g026"/>
</dbReference>
<dbReference type="AlphaFoldDB" id="A0A915AR12"/>
<protein>
    <submittedName>
        <fullName evidence="2">ShKT domain-containing protein</fullName>
    </submittedName>
</protein>
<organism evidence="1 2">
    <name type="scientific">Parascaris univalens</name>
    <name type="common">Nematode worm</name>
    <dbReference type="NCBI Taxonomy" id="6257"/>
    <lineage>
        <taxon>Eukaryota</taxon>
        <taxon>Metazoa</taxon>
        <taxon>Ecdysozoa</taxon>
        <taxon>Nematoda</taxon>
        <taxon>Chromadorea</taxon>
        <taxon>Rhabditida</taxon>
        <taxon>Spirurina</taxon>
        <taxon>Ascaridomorpha</taxon>
        <taxon>Ascaridoidea</taxon>
        <taxon>Ascarididae</taxon>
        <taxon>Parascaris</taxon>
    </lineage>
</organism>
<name>A0A915AR12_PARUN</name>
<keyword evidence="1" id="KW-1185">Reference proteome</keyword>
<evidence type="ECO:0000313" key="1">
    <source>
        <dbReference type="Proteomes" id="UP000887569"/>
    </source>
</evidence>
<sequence length="226" mass="25266">SLDSQSIMLKYRKLEIRDTEDNDGTNASRFFFHKMYFLHLTAADEGSPQLVFRCHYFSDDMEMKYRQSIALVIASVVLCASESEVKICDSHDHLICQAPGISFMCSVFSFMRQDCPRLCGQCTDAITNTTTQKTTMNITVSPTVRQIDSTVTASTFSTESTSANTGNTISTKVAAEQLERFNSTTKSERDNTKTTVQNQTLTTATADHIYPSFAVFTFIFTGILQL</sequence>
<evidence type="ECO:0000313" key="2">
    <source>
        <dbReference type="WBParaSite" id="PgR014X_g026_t01"/>
    </source>
</evidence>
<accession>A0A915AR12</accession>
<reference evidence="2" key="1">
    <citation type="submission" date="2022-11" db="UniProtKB">
        <authorList>
            <consortium name="WormBaseParasite"/>
        </authorList>
    </citation>
    <scope>IDENTIFICATION</scope>
</reference>
<proteinExistence type="predicted"/>